<dbReference type="GO" id="GO:0070681">
    <property type="term" value="P:glutaminyl-tRNAGln biosynthesis via transamidation"/>
    <property type="evidence" value="ECO:0007669"/>
    <property type="project" value="TreeGrafter"/>
</dbReference>
<accession>A0A2Z3YTC9</accession>
<dbReference type="GO" id="GO:0006412">
    <property type="term" value="P:translation"/>
    <property type="evidence" value="ECO:0007669"/>
    <property type="project" value="UniProtKB-UniRule"/>
</dbReference>
<reference evidence="4" key="1">
    <citation type="submission" date="2017-11" db="EMBL/GenBank/DDBJ databases">
        <title>Otitis media/interna in a cat caused by the recently described species Corynebacterium provencense.</title>
        <authorList>
            <person name="Kittl S."/>
            <person name="Brodard I."/>
            <person name="Rychener L."/>
            <person name="Jores J."/>
            <person name="Roosje P."/>
            <person name="Gobeli Brawand S."/>
        </authorList>
    </citation>
    <scope>NUCLEOTIDE SEQUENCE [LARGE SCALE GENOMIC DNA]</scope>
    <source>
        <strain evidence="4">17KM38</strain>
    </source>
</reference>
<dbReference type="HAMAP" id="MF_00122">
    <property type="entry name" value="GatC"/>
    <property type="match status" value="1"/>
</dbReference>
<dbReference type="NCBIfam" id="TIGR00135">
    <property type="entry name" value="gatC"/>
    <property type="match status" value="1"/>
</dbReference>
<keyword evidence="4" id="KW-1185">Reference proteome</keyword>
<dbReference type="GO" id="GO:0005524">
    <property type="term" value="F:ATP binding"/>
    <property type="evidence" value="ECO:0007669"/>
    <property type="project" value="UniProtKB-KW"/>
</dbReference>
<dbReference type="KEGG" id="cpre:Csp1_10590"/>
<dbReference type="InterPro" id="IPR036113">
    <property type="entry name" value="Asp/Glu-ADT_sf_sub_c"/>
</dbReference>
<dbReference type="EMBL" id="CP024988">
    <property type="protein sequence ID" value="AWT25864.1"/>
    <property type="molecule type" value="Genomic_DNA"/>
</dbReference>
<comment type="similarity">
    <text evidence="1">Belongs to the GatC family.</text>
</comment>
<dbReference type="GO" id="GO:0050566">
    <property type="term" value="F:asparaginyl-tRNA synthase (glutamine-hydrolyzing) activity"/>
    <property type="evidence" value="ECO:0007669"/>
    <property type="project" value="RHEA"/>
</dbReference>
<comment type="catalytic activity">
    <reaction evidence="1">
        <text>L-glutamyl-tRNA(Gln) + L-glutamine + ATP + H2O = L-glutaminyl-tRNA(Gln) + L-glutamate + ADP + phosphate + H(+)</text>
        <dbReference type="Rhea" id="RHEA:17521"/>
        <dbReference type="Rhea" id="RHEA-COMP:9681"/>
        <dbReference type="Rhea" id="RHEA-COMP:9684"/>
        <dbReference type="ChEBI" id="CHEBI:15377"/>
        <dbReference type="ChEBI" id="CHEBI:15378"/>
        <dbReference type="ChEBI" id="CHEBI:29985"/>
        <dbReference type="ChEBI" id="CHEBI:30616"/>
        <dbReference type="ChEBI" id="CHEBI:43474"/>
        <dbReference type="ChEBI" id="CHEBI:58359"/>
        <dbReference type="ChEBI" id="CHEBI:78520"/>
        <dbReference type="ChEBI" id="CHEBI:78521"/>
        <dbReference type="ChEBI" id="CHEBI:456216"/>
    </reaction>
</comment>
<keyword evidence="3" id="KW-0808">Transferase</keyword>
<name>A0A2Z3YTC9_9CORY</name>
<feature type="compositionally biased region" description="Polar residues" evidence="2">
    <location>
        <begin position="12"/>
        <end position="22"/>
    </location>
</feature>
<gene>
    <name evidence="1 3" type="primary">gatC</name>
    <name evidence="3" type="ORF">Csp1_10590</name>
</gene>
<proteinExistence type="inferred from homology"/>
<organism evidence="3 4">
    <name type="scientific">Corynebacterium provencense</name>
    <dbReference type="NCBI Taxonomy" id="1737425"/>
    <lineage>
        <taxon>Bacteria</taxon>
        <taxon>Bacillati</taxon>
        <taxon>Actinomycetota</taxon>
        <taxon>Actinomycetes</taxon>
        <taxon>Mycobacteriales</taxon>
        <taxon>Corynebacteriaceae</taxon>
        <taxon>Corynebacterium</taxon>
    </lineage>
</organism>
<dbReference type="PANTHER" id="PTHR15004:SF0">
    <property type="entry name" value="GLUTAMYL-TRNA(GLN) AMIDOTRANSFERASE SUBUNIT C, MITOCHONDRIAL"/>
    <property type="match status" value="1"/>
</dbReference>
<evidence type="ECO:0000256" key="2">
    <source>
        <dbReference type="SAM" id="MobiDB-lite"/>
    </source>
</evidence>
<dbReference type="Gene3D" id="1.10.20.60">
    <property type="entry name" value="Glu-tRNAGln amidotransferase C subunit, N-terminal domain"/>
    <property type="match status" value="1"/>
</dbReference>
<protein>
    <recommendedName>
        <fullName evidence="1">Aspartyl/glutamyl-tRNA(Asn/Gln) amidotransferase subunit C</fullName>
        <shortName evidence="1">Asp/Glu-ADT subunit C</shortName>
        <ecNumber evidence="1">6.3.5.-</ecNumber>
    </recommendedName>
</protein>
<comment type="catalytic activity">
    <reaction evidence="1">
        <text>L-aspartyl-tRNA(Asn) + L-glutamine + ATP + H2O = L-asparaginyl-tRNA(Asn) + L-glutamate + ADP + phosphate + 2 H(+)</text>
        <dbReference type="Rhea" id="RHEA:14513"/>
        <dbReference type="Rhea" id="RHEA-COMP:9674"/>
        <dbReference type="Rhea" id="RHEA-COMP:9677"/>
        <dbReference type="ChEBI" id="CHEBI:15377"/>
        <dbReference type="ChEBI" id="CHEBI:15378"/>
        <dbReference type="ChEBI" id="CHEBI:29985"/>
        <dbReference type="ChEBI" id="CHEBI:30616"/>
        <dbReference type="ChEBI" id="CHEBI:43474"/>
        <dbReference type="ChEBI" id="CHEBI:58359"/>
        <dbReference type="ChEBI" id="CHEBI:78515"/>
        <dbReference type="ChEBI" id="CHEBI:78516"/>
        <dbReference type="ChEBI" id="CHEBI:456216"/>
    </reaction>
</comment>
<dbReference type="InterPro" id="IPR003837">
    <property type="entry name" value="GatC"/>
</dbReference>
<dbReference type="SUPFAM" id="SSF141000">
    <property type="entry name" value="Glu-tRNAGln amidotransferase C subunit"/>
    <property type="match status" value="1"/>
</dbReference>
<feature type="region of interest" description="Disordered" evidence="2">
    <location>
        <begin position="1"/>
        <end position="28"/>
    </location>
</feature>
<dbReference type="GO" id="GO:0016740">
    <property type="term" value="F:transferase activity"/>
    <property type="evidence" value="ECO:0007669"/>
    <property type="project" value="UniProtKB-KW"/>
</dbReference>
<evidence type="ECO:0000313" key="4">
    <source>
        <dbReference type="Proteomes" id="UP000247696"/>
    </source>
</evidence>
<sequence>MPRVLPRVLSDYSDSGTGTLTRKGSPVSEISRDEVAHLARLSRLALTEEELTHFAEQIDGIVATVAAVEEVDTDGVAPLSHPTQNVDGDVSVMREDVPETLLTAAQALDQAPKQARGRFQVPRILGE</sequence>
<comment type="function">
    <text evidence="1">Allows the formation of correctly charged Asn-tRNA(Asn) or Gln-tRNA(Gln) through the transamidation of misacylated Asp-tRNA(Asn) or Glu-tRNA(Gln) in organisms which lack either or both of asparaginyl-tRNA or glutaminyl-tRNA synthetases. The reaction takes place in the presence of glutamine and ATP through an activated phospho-Asp-tRNA(Asn) or phospho-Glu-tRNA(Gln).</text>
</comment>
<dbReference type="Pfam" id="PF02686">
    <property type="entry name" value="GatC"/>
    <property type="match status" value="1"/>
</dbReference>
<dbReference type="AlphaFoldDB" id="A0A2Z3YTC9"/>
<dbReference type="EC" id="6.3.5.-" evidence="1"/>
<keyword evidence="1 3" id="KW-0436">Ligase</keyword>
<keyword evidence="1" id="KW-0648">Protein biosynthesis</keyword>
<dbReference type="GO" id="GO:0050567">
    <property type="term" value="F:glutaminyl-tRNA synthase (glutamine-hydrolyzing) activity"/>
    <property type="evidence" value="ECO:0007669"/>
    <property type="project" value="UniProtKB-UniRule"/>
</dbReference>
<dbReference type="STRING" id="1737425.GCA_900049755_00229"/>
<keyword evidence="1" id="KW-0067">ATP-binding</keyword>
<evidence type="ECO:0000313" key="3">
    <source>
        <dbReference type="EMBL" id="AWT25864.1"/>
    </source>
</evidence>
<keyword evidence="1" id="KW-0547">Nucleotide-binding</keyword>
<comment type="subunit">
    <text evidence="1">Heterotrimer of A, B and C subunits.</text>
</comment>
<dbReference type="GO" id="GO:0006450">
    <property type="term" value="P:regulation of translational fidelity"/>
    <property type="evidence" value="ECO:0007669"/>
    <property type="project" value="InterPro"/>
</dbReference>
<evidence type="ECO:0000256" key="1">
    <source>
        <dbReference type="HAMAP-Rule" id="MF_00122"/>
    </source>
</evidence>
<dbReference type="Proteomes" id="UP000247696">
    <property type="component" value="Chromosome"/>
</dbReference>
<dbReference type="PANTHER" id="PTHR15004">
    <property type="entry name" value="GLUTAMYL-TRNA(GLN) AMIDOTRANSFERASE SUBUNIT C, MITOCHONDRIAL"/>
    <property type="match status" value="1"/>
</dbReference>